<dbReference type="InterPro" id="IPR023753">
    <property type="entry name" value="FAD/NAD-binding_dom"/>
</dbReference>
<gene>
    <name evidence="13" type="ordered locus">Veis_4152</name>
</gene>
<comment type="cofactor">
    <cofactor evidence="1">
        <name>FMN</name>
        <dbReference type="ChEBI" id="CHEBI:58210"/>
    </cofactor>
</comment>
<dbReference type="Gene3D" id="3.50.50.60">
    <property type="entry name" value="FAD/NAD(P)-binding domain"/>
    <property type="match status" value="2"/>
</dbReference>
<dbReference type="PANTHER" id="PTHR43073:SF2">
    <property type="entry name" value="DIHYDROPYRIMIDINE DEHYDROGENASE [NADP(+)]"/>
    <property type="match status" value="1"/>
</dbReference>
<dbReference type="Proteomes" id="UP000000374">
    <property type="component" value="Chromosome"/>
</dbReference>
<keyword evidence="14" id="KW-1185">Reference proteome</keyword>
<dbReference type="HOGENOM" id="CLU_000422_3_3_4"/>
<keyword evidence="3" id="KW-0288">FMN</keyword>
<dbReference type="InterPro" id="IPR036188">
    <property type="entry name" value="FAD/NAD-bd_sf"/>
</dbReference>
<accession>A1WQF0</accession>
<evidence type="ECO:0000256" key="11">
    <source>
        <dbReference type="ARBA" id="ARBA00049728"/>
    </source>
</evidence>
<dbReference type="RefSeq" id="WP_011811844.1">
    <property type="nucleotide sequence ID" value="NC_008786.1"/>
</dbReference>
<dbReference type="EC" id="1.3.1.1" evidence="11"/>
<dbReference type="EMBL" id="CP000542">
    <property type="protein sequence ID" value="ABM59857.1"/>
    <property type="molecule type" value="Genomic_DNA"/>
</dbReference>
<dbReference type="PRINTS" id="PR00419">
    <property type="entry name" value="ADXRDTASE"/>
</dbReference>
<comment type="function">
    <text evidence="9">Involved in pyrimidine base degradation. Catalyzes physiologically the reduction of uracil to 5,6-dihydrouracil (DHU) by using NADH as a specific cosubstrate. It also catalyzes the reverse reaction and the reduction of thymine to 5,6-dihydrothymine (DHT).</text>
</comment>
<feature type="domain" description="4Fe-4S ferredoxin-type" evidence="12">
    <location>
        <begin position="35"/>
        <end position="68"/>
    </location>
</feature>
<comment type="subunit">
    <text evidence="10">Heterotetramer of 2 PreA and 2 PreT subunits.</text>
</comment>
<dbReference type="SUPFAM" id="SSF51971">
    <property type="entry name" value="Nucleotide-binding domain"/>
    <property type="match status" value="1"/>
</dbReference>
<evidence type="ECO:0000256" key="3">
    <source>
        <dbReference type="ARBA" id="ARBA00022643"/>
    </source>
</evidence>
<comment type="catalytic activity">
    <reaction evidence="7">
        <text>5,6-dihydrothymine + NAD(+) = thymine + NADH + H(+)</text>
        <dbReference type="Rhea" id="RHEA:28791"/>
        <dbReference type="ChEBI" id="CHEBI:15378"/>
        <dbReference type="ChEBI" id="CHEBI:17821"/>
        <dbReference type="ChEBI" id="CHEBI:27468"/>
        <dbReference type="ChEBI" id="CHEBI:57540"/>
        <dbReference type="ChEBI" id="CHEBI:57945"/>
        <dbReference type="EC" id="1.3.1.1"/>
    </reaction>
</comment>
<organism evidence="13 14">
    <name type="scientific">Verminephrobacter eiseniae (strain EF01-2)</name>
    <dbReference type="NCBI Taxonomy" id="391735"/>
    <lineage>
        <taxon>Bacteria</taxon>
        <taxon>Pseudomonadati</taxon>
        <taxon>Pseudomonadota</taxon>
        <taxon>Betaproteobacteria</taxon>
        <taxon>Burkholderiales</taxon>
        <taxon>Comamonadaceae</taxon>
        <taxon>Verminephrobacter</taxon>
    </lineage>
</organism>
<dbReference type="GeneID" id="76462488"/>
<dbReference type="InterPro" id="IPR017896">
    <property type="entry name" value="4Fe4S_Fe-S-bd"/>
</dbReference>
<evidence type="ECO:0000259" key="12">
    <source>
        <dbReference type="PROSITE" id="PS51379"/>
    </source>
</evidence>
<name>A1WQF0_VEREI</name>
<evidence type="ECO:0000256" key="10">
    <source>
        <dbReference type="ARBA" id="ARBA00049714"/>
    </source>
</evidence>
<evidence type="ECO:0000256" key="1">
    <source>
        <dbReference type="ARBA" id="ARBA00001917"/>
    </source>
</evidence>
<dbReference type="OrthoDB" id="9803192at2"/>
<dbReference type="GO" id="GO:0004159">
    <property type="term" value="F:dihydropyrimidine dehydrogenase (NAD+) activity"/>
    <property type="evidence" value="ECO:0007669"/>
    <property type="project" value="UniProtKB-EC"/>
</dbReference>
<keyword evidence="4" id="KW-0560">Oxidoreductase</keyword>
<dbReference type="KEGG" id="vei:Veis_4152"/>
<evidence type="ECO:0000256" key="8">
    <source>
        <dbReference type="ARBA" id="ARBA00048792"/>
    </source>
</evidence>
<dbReference type="InterPro" id="IPR028261">
    <property type="entry name" value="DPD_II"/>
</dbReference>
<dbReference type="STRING" id="391735.Veis_4152"/>
<dbReference type="PANTHER" id="PTHR43073">
    <property type="entry name" value="DIHYDROPYRIMIDINE DEHYDROGENASE [NADP(+)]"/>
    <property type="match status" value="1"/>
</dbReference>
<evidence type="ECO:0000256" key="2">
    <source>
        <dbReference type="ARBA" id="ARBA00022630"/>
    </source>
</evidence>
<reference evidence="14" key="1">
    <citation type="submission" date="2006-12" db="EMBL/GenBank/DDBJ databases">
        <title>Complete sequence of chromosome 1 of Verminephrobacter eiseniae EF01-2.</title>
        <authorList>
            <person name="Copeland A."/>
            <person name="Lucas S."/>
            <person name="Lapidus A."/>
            <person name="Barry K."/>
            <person name="Detter J.C."/>
            <person name="Glavina del Rio T."/>
            <person name="Dalin E."/>
            <person name="Tice H."/>
            <person name="Pitluck S."/>
            <person name="Chertkov O."/>
            <person name="Brettin T."/>
            <person name="Bruce D."/>
            <person name="Han C."/>
            <person name="Tapia R."/>
            <person name="Gilna P."/>
            <person name="Schmutz J."/>
            <person name="Larimer F."/>
            <person name="Land M."/>
            <person name="Hauser L."/>
            <person name="Kyrpides N."/>
            <person name="Kim E."/>
            <person name="Stahl D."/>
            <person name="Richardson P."/>
        </authorList>
    </citation>
    <scope>NUCLEOTIDE SEQUENCE [LARGE SCALE GENOMIC DNA]</scope>
    <source>
        <strain evidence="14">EF01-2</strain>
    </source>
</reference>
<evidence type="ECO:0000313" key="13">
    <source>
        <dbReference type="EMBL" id="ABM59857.1"/>
    </source>
</evidence>
<dbReference type="GO" id="GO:0051536">
    <property type="term" value="F:iron-sulfur cluster binding"/>
    <property type="evidence" value="ECO:0007669"/>
    <property type="project" value="InterPro"/>
</dbReference>
<evidence type="ECO:0000313" key="14">
    <source>
        <dbReference type="Proteomes" id="UP000000374"/>
    </source>
</evidence>
<protein>
    <recommendedName>
        <fullName evidence="11">dihydrouracil dehydrogenase (NAD(+))</fullName>
        <ecNumber evidence="11">1.3.1.1</ecNumber>
    </recommendedName>
    <alternativeName>
        <fullName evidence="6">Dihydrothymine dehydrogenase</fullName>
    </alternativeName>
    <alternativeName>
        <fullName evidence="5">Dihydrouracil dehydrogenase</fullName>
    </alternativeName>
</protein>
<evidence type="ECO:0000256" key="6">
    <source>
        <dbReference type="ARBA" id="ARBA00032722"/>
    </source>
</evidence>
<evidence type="ECO:0000256" key="9">
    <source>
        <dbReference type="ARBA" id="ARBA00049578"/>
    </source>
</evidence>
<dbReference type="AlphaFoldDB" id="A1WQF0"/>
<dbReference type="PROSITE" id="PS51379">
    <property type="entry name" value="4FE4S_FER_2"/>
    <property type="match status" value="1"/>
</dbReference>
<evidence type="ECO:0000256" key="7">
    <source>
        <dbReference type="ARBA" id="ARBA00047685"/>
    </source>
</evidence>
<dbReference type="Gene3D" id="1.10.1060.10">
    <property type="entry name" value="Alpha-helical ferredoxin"/>
    <property type="match status" value="1"/>
</dbReference>
<evidence type="ECO:0000256" key="5">
    <source>
        <dbReference type="ARBA" id="ARBA00030119"/>
    </source>
</evidence>
<dbReference type="eggNOG" id="COG0493">
    <property type="taxonomic scope" value="Bacteria"/>
</dbReference>
<evidence type="ECO:0000256" key="4">
    <source>
        <dbReference type="ARBA" id="ARBA00023002"/>
    </source>
</evidence>
<dbReference type="Pfam" id="PF07992">
    <property type="entry name" value="Pyr_redox_2"/>
    <property type="match status" value="1"/>
</dbReference>
<dbReference type="Pfam" id="PF14691">
    <property type="entry name" value="Fer4_20"/>
    <property type="match status" value="1"/>
</dbReference>
<sequence length="477" mass="49546">MDTPTTRACGLHAARLTPADYAANFGAAHPPLTRPRALIEAERCYYCHDAPCTTACPTGIDVPSFIQRIAQDNDRGAARAILQANPLGGICARVCPTELLCEQACVRNTHEDKPVAIGGLQRYATDAFFAHPGAPLFQRAAATGRRVAVVGAGPAGLACAHGLALRGHAVVLFEARPKPGGLNEYGLASYKTTGDFAQQEVAWLLSVGGIEVRTGQQLGRDMALDDLLGDYDAVFLGLGLAGVNALGLEVAGANPGVHPGANPGANSAAAPMANPGAEPAGLRNAVDFIAELRQSADLSTLPVGRRVLVIGGGMTAIDAAVQARLLGAQEVSIVYRRGAEDMPASPVERAWAQTRGVTLRHWASPKELLCADGAVQGMRFAATALQAGRLVETGESFTLAADMVLKAIGQRYLAEPAGRRIALEAGRIATDALGRTSLARVWAGGDCRAGGPDLTVQAVQHGKQAALSIHEALLGQH</sequence>
<keyword evidence="2" id="KW-0285">Flavoprotein</keyword>
<comment type="catalytic activity">
    <reaction evidence="8">
        <text>5,6-dihydrouracil + NAD(+) = uracil + NADH + H(+)</text>
        <dbReference type="Rhea" id="RHEA:20189"/>
        <dbReference type="ChEBI" id="CHEBI:15378"/>
        <dbReference type="ChEBI" id="CHEBI:15901"/>
        <dbReference type="ChEBI" id="CHEBI:17568"/>
        <dbReference type="ChEBI" id="CHEBI:57540"/>
        <dbReference type="ChEBI" id="CHEBI:57945"/>
        <dbReference type="EC" id="1.3.1.1"/>
    </reaction>
</comment>
<dbReference type="SUPFAM" id="SSF46548">
    <property type="entry name" value="alpha-helical ferredoxin"/>
    <property type="match status" value="1"/>
</dbReference>
<proteinExistence type="predicted"/>
<dbReference type="InterPro" id="IPR009051">
    <property type="entry name" value="Helical_ferredxn"/>
</dbReference>